<feature type="compositionally biased region" description="Polar residues" evidence="1">
    <location>
        <begin position="250"/>
        <end position="279"/>
    </location>
</feature>
<comment type="caution">
    <text evidence="3">The sequence shown here is derived from an EMBL/GenBank/DDBJ whole genome shotgun (WGS) entry which is preliminary data.</text>
</comment>
<evidence type="ECO:0000313" key="4">
    <source>
        <dbReference type="Proteomes" id="UP001342314"/>
    </source>
</evidence>
<reference evidence="3 4" key="1">
    <citation type="submission" date="2021-12" db="EMBL/GenBank/DDBJ databases">
        <title>High titer production of polyol ester of fatty acids by Rhodotorula paludigena BS15 towards product separation-free biomass refinery.</title>
        <authorList>
            <person name="Mano J."/>
            <person name="Ono H."/>
            <person name="Tanaka T."/>
            <person name="Naito K."/>
            <person name="Sushida H."/>
            <person name="Ike M."/>
            <person name="Tokuyasu K."/>
            <person name="Kitaoka M."/>
        </authorList>
    </citation>
    <scope>NUCLEOTIDE SEQUENCE [LARGE SCALE GENOMIC DNA]</scope>
    <source>
        <strain evidence="3 4">BS15</strain>
    </source>
</reference>
<protein>
    <recommendedName>
        <fullName evidence="2">Protein kinase domain-containing protein</fullName>
    </recommendedName>
</protein>
<evidence type="ECO:0000256" key="1">
    <source>
        <dbReference type="SAM" id="MobiDB-lite"/>
    </source>
</evidence>
<feature type="region of interest" description="Disordered" evidence="1">
    <location>
        <begin position="218"/>
        <end position="390"/>
    </location>
</feature>
<dbReference type="AlphaFoldDB" id="A0AAV5GUE7"/>
<dbReference type="Gene3D" id="1.10.510.10">
    <property type="entry name" value="Transferase(Phosphotransferase) domain 1"/>
    <property type="match status" value="1"/>
</dbReference>
<dbReference type="GO" id="GO:0005524">
    <property type="term" value="F:ATP binding"/>
    <property type="evidence" value="ECO:0007669"/>
    <property type="project" value="InterPro"/>
</dbReference>
<dbReference type="GO" id="GO:0004672">
    <property type="term" value="F:protein kinase activity"/>
    <property type="evidence" value="ECO:0007669"/>
    <property type="project" value="InterPro"/>
</dbReference>
<dbReference type="SUPFAM" id="SSF56112">
    <property type="entry name" value="Protein kinase-like (PK-like)"/>
    <property type="match status" value="1"/>
</dbReference>
<feature type="region of interest" description="Disordered" evidence="1">
    <location>
        <begin position="517"/>
        <end position="602"/>
    </location>
</feature>
<dbReference type="EMBL" id="BQKY01000013">
    <property type="protein sequence ID" value="GJN93122.1"/>
    <property type="molecule type" value="Genomic_DNA"/>
</dbReference>
<evidence type="ECO:0000313" key="3">
    <source>
        <dbReference type="EMBL" id="GJN93122.1"/>
    </source>
</evidence>
<name>A0AAV5GUE7_9BASI</name>
<organism evidence="3 4">
    <name type="scientific">Rhodotorula paludigena</name>
    <dbReference type="NCBI Taxonomy" id="86838"/>
    <lineage>
        <taxon>Eukaryota</taxon>
        <taxon>Fungi</taxon>
        <taxon>Dikarya</taxon>
        <taxon>Basidiomycota</taxon>
        <taxon>Pucciniomycotina</taxon>
        <taxon>Microbotryomycetes</taxon>
        <taxon>Sporidiobolales</taxon>
        <taxon>Sporidiobolaceae</taxon>
        <taxon>Rhodotorula</taxon>
    </lineage>
</organism>
<feature type="compositionally biased region" description="Low complexity" evidence="1">
    <location>
        <begin position="327"/>
        <end position="351"/>
    </location>
</feature>
<dbReference type="PROSITE" id="PS50011">
    <property type="entry name" value="PROTEIN_KINASE_DOM"/>
    <property type="match status" value="1"/>
</dbReference>
<sequence>MLFTSSVWQAVQSRYAAVPPFDLVRRPNEHVVQTSASASPRYKTISQSTRAPAAADYDLGRQYGGKRGVARVVSNEALFRLFELAIDEIAAEGSREWLEPGIVLPTDPSSSAAVLGASEQDLRGWFQCHVGPLVSLLPQGLAGNSVHLVDDQFAQSNGKVDLVTAESKLVGGRRAFALNLLDVLFELKLDRVMDREKLRALFDESKGADGKGVDFVMAGTAETPEPPPVPPLPSHHRSPRPPTTPALQTPAVQSSPVSQLPSAATLSPGPQSTAPSRQEPQGGGGLDAPSAEQAPRPSKLSAGVRLLSGQLSRMTLRSSAKKRQGQAESESLAADTSSAADASALADSTQTPLPPSDPQTSTQPQVGVEHRESAPSKKRQRQRQPVDYGLAPGGRFLCQYRDQLSPEENKINAVLQQVAVELLERELRLERVAADGPTKVRIDGQPLVIATETSALPTFYCDRELHLGEPRPLKEALALISALHLWRTGGARRLGLDLPSDPADLLQLALERADDLGDATGSREPAGRHTRASASVHEPPAPSERPSGTRLAYDATEETPAAERRDGSDGGSSATTSGTAAPSTSATTPHTTPQKGGRPAKPPLAAQFRLDLMLGSIAFTKTSTTFAPSSSSAATTTVMPDRRLQARDGCTVLLDSSLGVVLKIFDEDGEHYYDGRREESVNAKLVQTHPEGALSKIVPPYLGSWRSESHLLLAFKVDNGVPFKDWFDAAEYVISLRANQDGAEFRRFSSHYRHKGAILEAVSYFHSLGLTHGDLHPQNMLLQKDGTVHLIDLEQAVFREPEKSRLYRQEGEMEVLADKLERPGPADAGDAYVLWYGDCASSV</sequence>
<evidence type="ECO:0000259" key="2">
    <source>
        <dbReference type="PROSITE" id="PS50011"/>
    </source>
</evidence>
<proteinExistence type="predicted"/>
<dbReference type="InterPro" id="IPR011009">
    <property type="entry name" value="Kinase-like_dom_sf"/>
</dbReference>
<accession>A0AAV5GUE7</accession>
<feature type="domain" description="Protein kinase" evidence="2">
    <location>
        <begin position="608"/>
        <end position="843"/>
    </location>
</feature>
<feature type="compositionally biased region" description="Low complexity" evidence="1">
    <location>
        <begin position="571"/>
        <end position="593"/>
    </location>
</feature>
<feature type="compositionally biased region" description="Pro residues" evidence="1">
    <location>
        <begin position="224"/>
        <end position="233"/>
    </location>
</feature>
<gene>
    <name evidence="3" type="ORF">Rhopal_006167-T1</name>
</gene>
<keyword evidence="4" id="KW-1185">Reference proteome</keyword>
<dbReference type="InterPro" id="IPR000719">
    <property type="entry name" value="Prot_kinase_dom"/>
</dbReference>
<dbReference type="Pfam" id="PF06293">
    <property type="entry name" value="Kdo"/>
    <property type="match status" value="1"/>
</dbReference>
<feature type="compositionally biased region" description="Polar residues" evidence="1">
    <location>
        <begin position="309"/>
        <end position="318"/>
    </location>
</feature>
<dbReference type="Proteomes" id="UP001342314">
    <property type="component" value="Unassembled WGS sequence"/>
</dbReference>